<dbReference type="Proteomes" id="UP000235145">
    <property type="component" value="Unassembled WGS sequence"/>
</dbReference>
<gene>
    <name evidence="1" type="ORF">LSAT_V11C600314880</name>
</gene>
<proteinExistence type="predicted"/>
<dbReference type="PANTHER" id="PTHR33566">
    <property type="entry name" value="EN/SPM-LIKE TRANSPOSON-RELATED"/>
    <property type="match status" value="1"/>
</dbReference>
<dbReference type="AlphaFoldDB" id="A0A9R1X9A9"/>
<comment type="caution">
    <text evidence="1">The sequence shown here is derived from an EMBL/GenBank/DDBJ whole genome shotgun (WGS) entry which is preliminary data.</text>
</comment>
<evidence type="ECO:0000313" key="1">
    <source>
        <dbReference type="EMBL" id="KAJ0200267.1"/>
    </source>
</evidence>
<name>A0A9R1X9A9_LACSA</name>
<sequence length="292" mass="32473">MHVQMHEKYDEEVDCGIDEHVFIVNLTNKELHIANNGFQGDAGEAWIICRWTIILQIVVSKEDGCLLESANGNPIFVLRKSELVPINGIDSRKIKITPKQTQTEQIDDGIAEDVEESKRTKEVKRIVLGSAMADVVIDAMIAEAARREKWRSFRILLANLSSWLPRREVAPQSAEENSRFPARGRTLGATQIETVSNNASPNSTLQTKLLESGNRPVYPSTQEATGGINTDATAAVSVVSDEEIQKLVAMGFDKEAHDIFGDVNELLREHKFFVDILMMEAANKGNGRSLMK</sequence>
<protein>
    <recommendedName>
        <fullName evidence="3">UBA domain-containing protein</fullName>
    </recommendedName>
</protein>
<accession>A0A9R1X9A9</accession>
<dbReference type="PANTHER" id="PTHR33566:SF1">
    <property type="entry name" value="EN_SPM-LIKE TRANSPOSON-RELATED"/>
    <property type="match status" value="1"/>
</dbReference>
<evidence type="ECO:0008006" key="3">
    <source>
        <dbReference type="Google" id="ProtNLM"/>
    </source>
</evidence>
<reference evidence="1 2" key="1">
    <citation type="journal article" date="2017" name="Nat. Commun.">
        <title>Genome assembly with in vitro proximity ligation data and whole-genome triplication in lettuce.</title>
        <authorList>
            <person name="Reyes-Chin-Wo S."/>
            <person name="Wang Z."/>
            <person name="Yang X."/>
            <person name="Kozik A."/>
            <person name="Arikit S."/>
            <person name="Song C."/>
            <person name="Xia L."/>
            <person name="Froenicke L."/>
            <person name="Lavelle D.O."/>
            <person name="Truco M.J."/>
            <person name="Xia R."/>
            <person name="Zhu S."/>
            <person name="Xu C."/>
            <person name="Xu H."/>
            <person name="Xu X."/>
            <person name="Cox K."/>
            <person name="Korf I."/>
            <person name="Meyers B.C."/>
            <person name="Michelmore R.W."/>
        </authorList>
    </citation>
    <scope>NUCLEOTIDE SEQUENCE [LARGE SCALE GENOMIC DNA]</scope>
    <source>
        <strain evidence="2">cv. Salinas</strain>
        <tissue evidence="1">Seedlings</tissue>
    </source>
</reference>
<dbReference type="EMBL" id="NBSK02000006">
    <property type="protein sequence ID" value="KAJ0200267.1"/>
    <property type="molecule type" value="Genomic_DNA"/>
</dbReference>
<evidence type="ECO:0000313" key="2">
    <source>
        <dbReference type="Proteomes" id="UP000235145"/>
    </source>
</evidence>
<keyword evidence="2" id="KW-1185">Reference proteome</keyword>
<organism evidence="1 2">
    <name type="scientific">Lactuca sativa</name>
    <name type="common">Garden lettuce</name>
    <dbReference type="NCBI Taxonomy" id="4236"/>
    <lineage>
        <taxon>Eukaryota</taxon>
        <taxon>Viridiplantae</taxon>
        <taxon>Streptophyta</taxon>
        <taxon>Embryophyta</taxon>
        <taxon>Tracheophyta</taxon>
        <taxon>Spermatophyta</taxon>
        <taxon>Magnoliopsida</taxon>
        <taxon>eudicotyledons</taxon>
        <taxon>Gunneridae</taxon>
        <taxon>Pentapetalae</taxon>
        <taxon>asterids</taxon>
        <taxon>campanulids</taxon>
        <taxon>Asterales</taxon>
        <taxon>Asteraceae</taxon>
        <taxon>Cichorioideae</taxon>
        <taxon>Cichorieae</taxon>
        <taxon>Lactucinae</taxon>
        <taxon>Lactuca</taxon>
    </lineage>
</organism>